<feature type="domain" description="Hikeshi-like C-terminal" evidence="1">
    <location>
        <begin position="83"/>
        <end position="138"/>
    </location>
</feature>
<dbReference type="GO" id="GO:0005829">
    <property type="term" value="C:cytosol"/>
    <property type="evidence" value="ECO:0007669"/>
    <property type="project" value="TreeGrafter"/>
</dbReference>
<protein>
    <recommendedName>
        <fullName evidence="1">Hikeshi-like C-terminal domain-containing protein</fullName>
    </recommendedName>
</protein>
<dbReference type="EMBL" id="QPFP01000022">
    <property type="protein sequence ID" value="TEB30603.1"/>
    <property type="molecule type" value="Genomic_DNA"/>
</dbReference>
<organism evidence="2 3">
    <name type="scientific">Coprinellus micaceus</name>
    <name type="common">Glistening ink-cap mushroom</name>
    <name type="synonym">Coprinus micaceus</name>
    <dbReference type="NCBI Taxonomy" id="71717"/>
    <lineage>
        <taxon>Eukaryota</taxon>
        <taxon>Fungi</taxon>
        <taxon>Dikarya</taxon>
        <taxon>Basidiomycota</taxon>
        <taxon>Agaricomycotina</taxon>
        <taxon>Agaricomycetes</taxon>
        <taxon>Agaricomycetidae</taxon>
        <taxon>Agaricales</taxon>
        <taxon>Agaricineae</taxon>
        <taxon>Psathyrellaceae</taxon>
        <taxon>Coprinellus</taxon>
    </lineage>
</organism>
<dbReference type="AlphaFoldDB" id="A0A4Y7T8W8"/>
<dbReference type="InterPro" id="IPR048364">
    <property type="entry name" value="Hikeshi-like_C"/>
</dbReference>
<proteinExistence type="predicted"/>
<keyword evidence="3" id="KW-1185">Reference proteome</keyword>
<dbReference type="Proteomes" id="UP000298030">
    <property type="component" value="Unassembled WGS sequence"/>
</dbReference>
<dbReference type="GO" id="GO:0061608">
    <property type="term" value="F:nuclear import signal receptor activity"/>
    <property type="evidence" value="ECO:0007669"/>
    <property type="project" value="TreeGrafter"/>
</dbReference>
<dbReference type="PANTHER" id="PTHR12925">
    <property type="entry name" value="HIKESHI FAMILY MEMBER"/>
    <property type="match status" value="1"/>
</dbReference>
<evidence type="ECO:0000313" key="2">
    <source>
        <dbReference type="EMBL" id="TEB30603.1"/>
    </source>
</evidence>
<dbReference type="GO" id="GO:0005634">
    <property type="term" value="C:nucleus"/>
    <property type="evidence" value="ECO:0007669"/>
    <property type="project" value="TreeGrafter"/>
</dbReference>
<dbReference type="PANTHER" id="PTHR12925:SF0">
    <property type="entry name" value="PROTEIN HIKESHI"/>
    <property type="match status" value="1"/>
</dbReference>
<dbReference type="STRING" id="71717.A0A4Y7T8W8"/>
<accession>A0A4Y7T8W8</accession>
<dbReference type="Pfam" id="PF21057">
    <property type="entry name" value="Hikeshi-like_C"/>
    <property type="match status" value="1"/>
</dbReference>
<dbReference type="OrthoDB" id="10248398at2759"/>
<name>A0A4Y7T8W8_COPMI</name>
<reference evidence="2 3" key="1">
    <citation type="journal article" date="2019" name="Nat. Ecol. Evol.">
        <title>Megaphylogeny resolves global patterns of mushroom evolution.</title>
        <authorList>
            <person name="Varga T."/>
            <person name="Krizsan K."/>
            <person name="Foldi C."/>
            <person name="Dima B."/>
            <person name="Sanchez-Garcia M."/>
            <person name="Sanchez-Ramirez S."/>
            <person name="Szollosi G.J."/>
            <person name="Szarkandi J.G."/>
            <person name="Papp V."/>
            <person name="Albert L."/>
            <person name="Andreopoulos W."/>
            <person name="Angelini C."/>
            <person name="Antonin V."/>
            <person name="Barry K.W."/>
            <person name="Bougher N.L."/>
            <person name="Buchanan P."/>
            <person name="Buyck B."/>
            <person name="Bense V."/>
            <person name="Catcheside P."/>
            <person name="Chovatia M."/>
            <person name="Cooper J."/>
            <person name="Damon W."/>
            <person name="Desjardin D."/>
            <person name="Finy P."/>
            <person name="Geml J."/>
            <person name="Haridas S."/>
            <person name="Hughes K."/>
            <person name="Justo A."/>
            <person name="Karasinski D."/>
            <person name="Kautmanova I."/>
            <person name="Kiss B."/>
            <person name="Kocsube S."/>
            <person name="Kotiranta H."/>
            <person name="LaButti K.M."/>
            <person name="Lechner B.E."/>
            <person name="Liimatainen K."/>
            <person name="Lipzen A."/>
            <person name="Lukacs Z."/>
            <person name="Mihaltcheva S."/>
            <person name="Morgado L.N."/>
            <person name="Niskanen T."/>
            <person name="Noordeloos M.E."/>
            <person name="Ohm R.A."/>
            <person name="Ortiz-Santana B."/>
            <person name="Ovrebo C."/>
            <person name="Racz N."/>
            <person name="Riley R."/>
            <person name="Savchenko A."/>
            <person name="Shiryaev A."/>
            <person name="Soop K."/>
            <person name="Spirin V."/>
            <person name="Szebenyi C."/>
            <person name="Tomsovsky M."/>
            <person name="Tulloss R.E."/>
            <person name="Uehling J."/>
            <person name="Grigoriev I.V."/>
            <person name="Vagvolgyi C."/>
            <person name="Papp T."/>
            <person name="Martin F.M."/>
            <person name="Miettinen O."/>
            <person name="Hibbett D.S."/>
            <person name="Nagy L.G."/>
        </authorList>
    </citation>
    <scope>NUCLEOTIDE SEQUENCE [LARGE SCALE GENOMIC DNA]</scope>
    <source>
        <strain evidence="2 3">FP101781</strain>
    </source>
</reference>
<comment type="caution">
    <text evidence="2">The sequence shown here is derived from an EMBL/GenBank/DDBJ whole genome shotgun (WGS) entry which is preliminary data.</text>
</comment>
<dbReference type="InterPro" id="IPR031318">
    <property type="entry name" value="OPI10"/>
</dbReference>
<evidence type="ECO:0000259" key="1">
    <source>
        <dbReference type="Pfam" id="PF21057"/>
    </source>
</evidence>
<evidence type="ECO:0000313" key="3">
    <source>
        <dbReference type="Proteomes" id="UP000298030"/>
    </source>
</evidence>
<gene>
    <name evidence="2" type="ORF">FA13DRAFT_1733457</name>
</gene>
<sequence>MLSNDKPSAIFRLRGTFTSGMVGGGTGTAQGLFGGVGGGGGVNQDVTAVLGLAIEPLDVIASQVPNTSPPGAGALVKVPTPADTVMLAEKIVKHLFNYVSGFTGGGGEVAVPMSVVMKWYDSFVNKIRTSGGIGFLDRVE</sequence>
<dbReference type="GO" id="GO:0006606">
    <property type="term" value="P:protein import into nucleus"/>
    <property type="evidence" value="ECO:0007669"/>
    <property type="project" value="TreeGrafter"/>
</dbReference>